<protein>
    <submittedName>
        <fullName evidence="2">Uncharacterized protein</fullName>
    </submittedName>
</protein>
<reference evidence="2 3" key="1">
    <citation type="journal article" date="2019" name="Emerg. Microbes Infect.">
        <title>Comprehensive subspecies identification of 175 nontuberculous mycobacteria species based on 7547 genomic profiles.</title>
        <authorList>
            <person name="Matsumoto Y."/>
            <person name="Kinjo T."/>
            <person name="Motooka D."/>
            <person name="Nabeya D."/>
            <person name="Jung N."/>
            <person name="Uechi K."/>
            <person name="Horii T."/>
            <person name="Iida T."/>
            <person name="Fujita J."/>
            <person name="Nakamura S."/>
        </authorList>
    </citation>
    <scope>NUCLEOTIDE SEQUENCE [LARGE SCALE GENOMIC DNA]</scope>
    <source>
        <strain evidence="2 3">JCM 12375</strain>
    </source>
</reference>
<evidence type="ECO:0000313" key="2">
    <source>
        <dbReference type="EMBL" id="BBX31518.1"/>
    </source>
</evidence>
<gene>
    <name evidence="2" type="ORF">MMAGJ_08000</name>
</gene>
<proteinExistence type="predicted"/>
<keyword evidence="1" id="KW-0732">Signal</keyword>
<dbReference type="EMBL" id="AP022567">
    <property type="protein sequence ID" value="BBX31518.1"/>
    <property type="molecule type" value="Genomic_DNA"/>
</dbReference>
<sequence length="178" mass="18227">MSDRSRRARVLFGGVVAGASLTVAGPVGLAFAAPGVDNAAGPEPETPHKVETAADAVARPDFKNPAPGVRAIQNVGDTVFNNGSALNTAVNGSPIGDQYHRAFGTRGTITVDDEGVQYYQGDGTNGYVTGVLNTGTGGRNGQVTVPGQVYAQTVNIRECGLKVANESGLPTGVRKCRS</sequence>
<accession>A0ABN5XZZ9</accession>
<evidence type="ECO:0000313" key="3">
    <source>
        <dbReference type="Proteomes" id="UP000465622"/>
    </source>
</evidence>
<organism evidence="2 3">
    <name type="scientific">Mycolicibacterium mageritense</name>
    <name type="common">Mycobacterium mageritense</name>
    <dbReference type="NCBI Taxonomy" id="53462"/>
    <lineage>
        <taxon>Bacteria</taxon>
        <taxon>Bacillati</taxon>
        <taxon>Actinomycetota</taxon>
        <taxon>Actinomycetes</taxon>
        <taxon>Mycobacteriales</taxon>
        <taxon>Mycobacteriaceae</taxon>
        <taxon>Mycolicibacterium</taxon>
    </lineage>
</organism>
<feature type="signal peptide" evidence="1">
    <location>
        <begin position="1"/>
        <end position="32"/>
    </location>
</feature>
<dbReference type="Proteomes" id="UP000465622">
    <property type="component" value="Chromosome"/>
</dbReference>
<keyword evidence="3" id="KW-1185">Reference proteome</keyword>
<evidence type="ECO:0000256" key="1">
    <source>
        <dbReference type="SAM" id="SignalP"/>
    </source>
</evidence>
<name>A0ABN5XZZ9_MYCME</name>
<feature type="chain" id="PRO_5047434406" evidence="1">
    <location>
        <begin position="33"/>
        <end position="178"/>
    </location>
</feature>